<dbReference type="InterPro" id="IPR018705">
    <property type="entry name" value="DUF2134_membrane"/>
</dbReference>
<accession>A0A096FA32</accession>
<feature type="transmembrane region" description="Helical" evidence="1">
    <location>
        <begin position="20"/>
        <end position="45"/>
    </location>
</feature>
<dbReference type="InterPro" id="IPR028087">
    <property type="entry name" value="Tad_N"/>
</dbReference>
<evidence type="ECO:0000259" key="3">
    <source>
        <dbReference type="Pfam" id="PF13400"/>
    </source>
</evidence>
<dbReference type="RefSeq" id="WP_034373891.1">
    <property type="nucleotide sequence ID" value="NZ_AWOR01000068.1"/>
</dbReference>
<dbReference type="Pfam" id="PF13400">
    <property type="entry name" value="Tad"/>
    <property type="match status" value="1"/>
</dbReference>
<dbReference type="Pfam" id="PF09977">
    <property type="entry name" value="Tad_C"/>
    <property type="match status" value="1"/>
</dbReference>
<dbReference type="AlphaFoldDB" id="A0A096FA32"/>
<keyword evidence="1" id="KW-0812">Transmembrane</keyword>
<feature type="domain" description="DUF2134" evidence="2">
    <location>
        <begin position="84"/>
        <end position="150"/>
    </location>
</feature>
<comment type="caution">
    <text evidence="4">The sequence shown here is derived from an EMBL/GenBank/DDBJ whole genome shotgun (WGS) entry which is preliminary data.</text>
</comment>
<protein>
    <submittedName>
        <fullName evidence="4">Membrane protein</fullName>
    </submittedName>
</protein>
<sequence>MQSFAKGLGPTPMRRQSGSVATLGALWLMIAVICLATIDIGNVFWQKRELQKMADLAALAGASGTPRSGACQSVAADSIPRNGGIPSELVSTAEGRWEVRTGLTSEQYFVAGQGPLNACKVQVARVVPYLFLFGADLDAGGRRVTASATAFRAPRLARLSVRSTLLELDTTKSDLLDAVIGGMLGGSIKLGAVGWKGIAGADINLLKFLDALKIRGSLNVGSYDEVVNAKVSLGNFMLAMADVLPQQGNAAAITALKVLAAGVGQIQLALADVLKLGTGLGAEALRTDLNVLDMVTLLAQFANSKSAAKVGVNLDLGLVHTGVNLKVIEPAQSAIGDPDRDVIQAKTSQIDLVVGLGLNLLLVGVNLSLDVKLAQGGARVTGYQCSSAGKSLTVLGQTGVGTVALKGEATLLLSLIKIPVVISLPLLSPPQQLLFNSPPPPRLDKPAVWLSMVQTNLVGALFTALESQLGPLGTLLAAVLSPLTYALDLILNLLLSLLGLSLAQTDIGAQLNCDTNVELVY</sequence>
<feature type="domain" description="Putative Flp pilus-assembly TadG-like N-terminal" evidence="3">
    <location>
        <begin position="19"/>
        <end position="63"/>
    </location>
</feature>
<proteinExistence type="predicted"/>
<evidence type="ECO:0000256" key="1">
    <source>
        <dbReference type="SAM" id="Phobius"/>
    </source>
</evidence>
<keyword evidence="1" id="KW-1133">Transmembrane helix</keyword>
<evidence type="ECO:0000259" key="2">
    <source>
        <dbReference type="Pfam" id="PF09977"/>
    </source>
</evidence>
<dbReference type="Proteomes" id="UP000029553">
    <property type="component" value="Unassembled WGS sequence"/>
</dbReference>
<reference evidence="4 5" key="1">
    <citation type="submission" date="2013-09" db="EMBL/GenBank/DDBJ databases">
        <title>High correlation between genotypes and phenotypes of environmental bacteria Comamonas testosteroni strains.</title>
        <authorList>
            <person name="Liu L."/>
            <person name="Zhu W."/>
            <person name="Xia X."/>
            <person name="Xu B."/>
            <person name="Luo M."/>
            <person name="Wang G."/>
        </authorList>
    </citation>
    <scope>NUCLEOTIDE SEQUENCE [LARGE SCALE GENOMIC DNA]</scope>
    <source>
        <strain evidence="4 5">JL40</strain>
    </source>
</reference>
<gene>
    <name evidence="4" type="ORF">P353_21860</name>
</gene>
<name>A0A096FA32_COMTE</name>
<keyword evidence="1" id="KW-0472">Membrane</keyword>
<evidence type="ECO:0000313" key="4">
    <source>
        <dbReference type="EMBL" id="KGH26809.1"/>
    </source>
</evidence>
<organism evidence="4 5">
    <name type="scientific">Comamonas testosteroni</name>
    <name type="common">Pseudomonas testosteroni</name>
    <dbReference type="NCBI Taxonomy" id="285"/>
    <lineage>
        <taxon>Bacteria</taxon>
        <taxon>Pseudomonadati</taxon>
        <taxon>Pseudomonadota</taxon>
        <taxon>Betaproteobacteria</taxon>
        <taxon>Burkholderiales</taxon>
        <taxon>Comamonadaceae</taxon>
        <taxon>Comamonas</taxon>
    </lineage>
</organism>
<evidence type="ECO:0000313" key="5">
    <source>
        <dbReference type="Proteomes" id="UP000029553"/>
    </source>
</evidence>
<dbReference type="EMBL" id="AWOR01000068">
    <property type="protein sequence ID" value="KGH26809.1"/>
    <property type="molecule type" value="Genomic_DNA"/>
</dbReference>